<dbReference type="Proteomes" id="UP000243579">
    <property type="component" value="Unassembled WGS sequence"/>
</dbReference>
<gene>
    <name evidence="14" type="ORF">ACHHYP_08066</name>
</gene>
<comment type="function">
    <text evidence="11">Cysteine protease that plays a key role in autophagy by mediating both proteolytic activation and delipidation of ATG8 family proteins.</text>
</comment>
<dbReference type="GO" id="GO:0015031">
    <property type="term" value="P:protein transport"/>
    <property type="evidence" value="ECO:0007669"/>
    <property type="project" value="UniProtKB-KW"/>
</dbReference>
<reference evidence="14 15" key="1">
    <citation type="journal article" date="2014" name="Genome Biol. Evol.">
        <title>The secreted proteins of Achlya hypogyna and Thraustotheca clavata identify the ancestral oomycete secretome and reveal gene acquisitions by horizontal gene transfer.</title>
        <authorList>
            <person name="Misner I."/>
            <person name="Blouin N."/>
            <person name="Leonard G."/>
            <person name="Richards T.A."/>
            <person name="Lane C.E."/>
        </authorList>
    </citation>
    <scope>NUCLEOTIDE SEQUENCE [LARGE SCALE GENOMIC DNA]</scope>
    <source>
        <strain evidence="14 15">ATCC 48635</strain>
    </source>
</reference>
<comment type="caution">
    <text evidence="14">The sequence shown here is derived from an EMBL/GenBank/DDBJ whole genome shotgun (WGS) entry which is preliminary data.</text>
</comment>
<comment type="similarity">
    <text evidence="2 11">Belongs to the peptidase C54 family.</text>
</comment>
<dbReference type="GO" id="GO:0006355">
    <property type="term" value="P:regulation of DNA-templated transcription"/>
    <property type="evidence" value="ECO:0007669"/>
    <property type="project" value="InterPro"/>
</dbReference>
<sequence>MADETPLAPVSTHVLGIEHRSAASLVAHLQSIIWLTYRRDFAQMTPYEFTSDAGWGCMLRTAQMMLCEAHLRDLPRHRAARFRWTDDEPLAADVVRILRYFVDAPTPDCVYAIHHMVAVGMKYDMLPGEWYGPTTAAQVLRDLVNAHTSTSMCMYVPQDGVIYTEEINKLCVTAWAPPVVASASSGVLYDPLFNPPTLDTSAPWSKSVFILVPLRLGLDKLNEAYIPALTAVFALPQSLGIIGGKRGHSVYFVGARGHQFHILDPHTVHPTTEVDDSFPTATHARTVHSTDHLVMEVDYIDPSLALGFYCRDRSEYADLCARLAALSREHMCPVTVAEAKPDYTNDVELRSVSGESTGGDGDGSDEDDYVLI</sequence>
<feature type="region of interest" description="Disordered" evidence="12">
    <location>
        <begin position="350"/>
        <end position="372"/>
    </location>
</feature>
<evidence type="ECO:0000256" key="6">
    <source>
        <dbReference type="ARBA" id="ARBA00022801"/>
    </source>
</evidence>
<keyword evidence="15" id="KW-1185">Reference proteome</keyword>
<evidence type="ECO:0000256" key="10">
    <source>
        <dbReference type="ARBA" id="ARBA00029362"/>
    </source>
</evidence>
<dbReference type="GO" id="GO:0005886">
    <property type="term" value="C:plasma membrane"/>
    <property type="evidence" value="ECO:0007669"/>
    <property type="project" value="InterPro"/>
</dbReference>
<evidence type="ECO:0000256" key="8">
    <source>
        <dbReference type="ARBA" id="ARBA00022927"/>
    </source>
</evidence>
<comment type="subcellular location">
    <subcellularLocation>
        <location evidence="1 11">Cytoplasm</location>
    </subcellularLocation>
</comment>
<dbReference type="GO" id="GO:0004197">
    <property type="term" value="F:cysteine-type endopeptidase activity"/>
    <property type="evidence" value="ECO:0007669"/>
    <property type="project" value="TreeGrafter"/>
</dbReference>
<organism evidence="14 15">
    <name type="scientific">Achlya hypogyna</name>
    <name type="common">Oomycete</name>
    <name type="synonym">Protoachlya hypogyna</name>
    <dbReference type="NCBI Taxonomy" id="1202772"/>
    <lineage>
        <taxon>Eukaryota</taxon>
        <taxon>Sar</taxon>
        <taxon>Stramenopiles</taxon>
        <taxon>Oomycota</taxon>
        <taxon>Saprolegniomycetes</taxon>
        <taxon>Saprolegniales</taxon>
        <taxon>Achlyaceae</taxon>
        <taxon>Achlya</taxon>
    </lineage>
</organism>
<keyword evidence="6 11" id="KW-0378">Hydrolase</keyword>
<evidence type="ECO:0000256" key="7">
    <source>
        <dbReference type="ARBA" id="ARBA00022807"/>
    </source>
</evidence>
<dbReference type="GO" id="GO:0000045">
    <property type="term" value="P:autophagosome assembly"/>
    <property type="evidence" value="ECO:0007669"/>
    <property type="project" value="TreeGrafter"/>
</dbReference>
<feature type="domain" description="ABL" evidence="13">
    <location>
        <begin position="53"/>
        <end position="154"/>
    </location>
</feature>
<dbReference type="GO" id="GO:0035973">
    <property type="term" value="P:aggrephagy"/>
    <property type="evidence" value="ECO:0007669"/>
    <property type="project" value="TreeGrafter"/>
</dbReference>
<evidence type="ECO:0000256" key="4">
    <source>
        <dbReference type="ARBA" id="ARBA00022490"/>
    </source>
</evidence>
<keyword evidence="8 11" id="KW-0653">Protein transport</keyword>
<dbReference type="SUPFAM" id="SSF54001">
    <property type="entry name" value="Cysteine proteinases"/>
    <property type="match status" value="1"/>
</dbReference>
<evidence type="ECO:0000256" key="11">
    <source>
        <dbReference type="RuleBase" id="RU363115"/>
    </source>
</evidence>
<dbReference type="PANTHER" id="PTHR22624:SF49">
    <property type="entry name" value="CYSTEINE PROTEASE"/>
    <property type="match status" value="1"/>
</dbReference>
<keyword evidence="4 11" id="KW-0963">Cytoplasm</keyword>
<dbReference type="InterPro" id="IPR005078">
    <property type="entry name" value="Peptidase_C54"/>
</dbReference>
<evidence type="ECO:0000256" key="5">
    <source>
        <dbReference type="ARBA" id="ARBA00022670"/>
    </source>
</evidence>
<dbReference type="EC" id="3.4.22.-" evidence="11"/>
<dbReference type="PROSITE" id="PS51426">
    <property type="entry name" value="ABL"/>
    <property type="match status" value="1"/>
</dbReference>
<keyword evidence="3" id="KW-0813">Transport</keyword>
<dbReference type="OrthoDB" id="2960936at2759"/>
<evidence type="ECO:0000256" key="3">
    <source>
        <dbReference type="ARBA" id="ARBA00022448"/>
    </source>
</evidence>
<dbReference type="GO" id="GO:0004673">
    <property type="term" value="F:protein histidine kinase activity"/>
    <property type="evidence" value="ECO:0007669"/>
    <property type="project" value="InterPro"/>
</dbReference>
<dbReference type="GO" id="GO:0016485">
    <property type="term" value="P:protein processing"/>
    <property type="evidence" value="ECO:0007669"/>
    <property type="project" value="TreeGrafter"/>
</dbReference>
<dbReference type="AlphaFoldDB" id="A0A1V9YPQ8"/>
<feature type="compositionally biased region" description="Acidic residues" evidence="12">
    <location>
        <begin position="362"/>
        <end position="372"/>
    </location>
</feature>
<dbReference type="GO" id="GO:0034727">
    <property type="term" value="P:piecemeal microautophagy of the nucleus"/>
    <property type="evidence" value="ECO:0007669"/>
    <property type="project" value="TreeGrafter"/>
</dbReference>
<proteinExistence type="inferred from homology"/>
<dbReference type="InterPro" id="IPR038765">
    <property type="entry name" value="Papain-like_cys_pep_sf"/>
</dbReference>
<dbReference type="GO" id="GO:0005524">
    <property type="term" value="F:ATP binding"/>
    <property type="evidence" value="ECO:0007669"/>
    <property type="project" value="InterPro"/>
</dbReference>
<dbReference type="EMBL" id="JNBR01001424">
    <property type="protein sequence ID" value="OQR87768.1"/>
    <property type="molecule type" value="Genomic_DNA"/>
</dbReference>
<dbReference type="InterPro" id="IPR046792">
    <property type="entry name" value="Peptidase_C54_cat"/>
</dbReference>
<dbReference type="GO" id="GO:0000160">
    <property type="term" value="P:phosphorelay signal transduction system"/>
    <property type="evidence" value="ECO:0007669"/>
    <property type="project" value="InterPro"/>
</dbReference>
<dbReference type="PANTHER" id="PTHR22624">
    <property type="entry name" value="CYSTEINE PROTEASE ATG4"/>
    <property type="match status" value="1"/>
</dbReference>
<evidence type="ECO:0000256" key="12">
    <source>
        <dbReference type="SAM" id="MobiDB-lite"/>
    </source>
</evidence>
<evidence type="ECO:0000256" key="1">
    <source>
        <dbReference type="ARBA" id="ARBA00004496"/>
    </source>
</evidence>
<accession>A0A1V9YPQ8</accession>
<evidence type="ECO:0000259" key="13">
    <source>
        <dbReference type="PROSITE" id="PS51426"/>
    </source>
</evidence>
<evidence type="ECO:0000256" key="2">
    <source>
        <dbReference type="ARBA" id="ARBA00010958"/>
    </source>
</evidence>
<evidence type="ECO:0000313" key="14">
    <source>
        <dbReference type="EMBL" id="OQR87768.1"/>
    </source>
</evidence>
<evidence type="ECO:0000256" key="9">
    <source>
        <dbReference type="ARBA" id="ARBA00023006"/>
    </source>
</evidence>
<keyword evidence="9 11" id="KW-0072">Autophagy</keyword>
<dbReference type="GO" id="GO:0005737">
    <property type="term" value="C:cytoplasm"/>
    <property type="evidence" value="ECO:0007669"/>
    <property type="project" value="UniProtKB-SubCell"/>
</dbReference>
<dbReference type="GO" id="GO:0019786">
    <property type="term" value="F:protein-phosphatidylethanolamide deconjugating activity"/>
    <property type="evidence" value="ECO:0007669"/>
    <property type="project" value="InterPro"/>
</dbReference>
<protein>
    <recommendedName>
        <fullName evidence="11">Cysteine protease</fullName>
        <ecNumber evidence="11">3.4.22.-</ecNumber>
    </recommendedName>
</protein>
<dbReference type="GO" id="GO:0000423">
    <property type="term" value="P:mitophagy"/>
    <property type="evidence" value="ECO:0007669"/>
    <property type="project" value="TreeGrafter"/>
</dbReference>
<name>A0A1V9YPQ8_ACHHY</name>
<dbReference type="InterPro" id="IPR019017">
    <property type="entry name" value="Sig_transdc_His_kin_a/b-loop_C"/>
</dbReference>
<evidence type="ECO:0000313" key="15">
    <source>
        <dbReference type="Proteomes" id="UP000243579"/>
    </source>
</evidence>
<comment type="catalytic activity">
    <reaction evidence="10">
        <text>[protein]-C-terminal L-amino acid-glycyl-phosphatidylethanolamide + H2O = [protein]-C-terminal L-amino acid-glycine + a 1,2-diacyl-sn-glycero-3-phosphoethanolamine</text>
        <dbReference type="Rhea" id="RHEA:67548"/>
        <dbReference type="Rhea" id="RHEA-COMP:17323"/>
        <dbReference type="Rhea" id="RHEA-COMP:17324"/>
        <dbReference type="ChEBI" id="CHEBI:15377"/>
        <dbReference type="ChEBI" id="CHEBI:64612"/>
        <dbReference type="ChEBI" id="CHEBI:172940"/>
        <dbReference type="ChEBI" id="CHEBI:172941"/>
    </reaction>
    <physiologicalReaction direction="left-to-right" evidence="10">
        <dbReference type="Rhea" id="RHEA:67549"/>
    </physiologicalReaction>
</comment>
<dbReference type="STRING" id="1202772.A0A1V9YPQ8"/>
<keyword evidence="5 11" id="KW-0645">Protease</keyword>
<keyword evidence="7" id="KW-0788">Thiol protease</keyword>
<dbReference type="Pfam" id="PF03416">
    <property type="entry name" value="Peptidase_C54"/>
    <property type="match status" value="1"/>
</dbReference>